<dbReference type="EMBL" id="BMAO01006209">
    <property type="protein sequence ID" value="GFR06949.1"/>
    <property type="molecule type" value="Genomic_DNA"/>
</dbReference>
<organism evidence="1 2">
    <name type="scientific">Trichonephila clavata</name>
    <name type="common">Joro spider</name>
    <name type="synonym">Nephila clavata</name>
    <dbReference type="NCBI Taxonomy" id="2740835"/>
    <lineage>
        <taxon>Eukaryota</taxon>
        <taxon>Metazoa</taxon>
        <taxon>Ecdysozoa</taxon>
        <taxon>Arthropoda</taxon>
        <taxon>Chelicerata</taxon>
        <taxon>Arachnida</taxon>
        <taxon>Araneae</taxon>
        <taxon>Araneomorphae</taxon>
        <taxon>Entelegynae</taxon>
        <taxon>Araneoidea</taxon>
        <taxon>Nephilidae</taxon>
        <taxon>Trichonephila</taxon>
    </lineage>
</organism>
<evidence type="ECO:0000313" key="2">
    <source>
        <dbReference type="Proteomes" id="UP000887116"/>
    </source>
</evidence>
<name>A0A8X6HPA3_TRICU</name>
<reference evidence="1" key="1">
    <citation type="submission" date="2020-07" db="EMBL/GenBank/DDBJ databases">
        <title>Multicomponent nature underlies the extraordinary mechanical properties of spider dragline silk.</title>
        <authorList>
            <person name="Kono N."/>
            <person name="Nakamura H."/>
            <person name="Mori M."/>
            <person name="Yoshida Y."/>
            <person name="Ohtoshi R."/>
            <person name="Malay A.D."/>
            <person name="Moran D.A.P."/>
            <person name="Tomita M."/>
            <person name="Numata K."/>
            <person name="Arakawa K."/>
        </authorList>
    </citation>
    <scope>NUCLEOTIDE SEQUENCE</scope>
</reference>
<dbReference type="Proteomes" id="UP000887116">
    <property type="component" value="Unassembled WGS sequence"/>
</dbReference>
<dbReference type="AlphaFoldDB" id="A0A8X6HPA3"/>
<proteinExistence type="predicted"/>
<sequence length="76" mass="8194">MHGCPVDVLLLSYTPRDNGYNSESDPAPVREISGEMCPALLLVTSAAAKNVMTNESQGHMICWQSLLSMNEASSSH</sequence>
<evidence type="ECO:0000313" key="1">
    <source>
        <dbReference type="EMBL" id="GFR06949.1"/>
    </source>
</evidence>
<keyword evidence="2" id="KW-1185">Reference proteome</keyword>
<gene>
    <name evidence="1" type="ORF">TNCT_115241</name>
</gene>
<accession>A0A8X6HPA3</accession>
<protein>
    <submittedName>
        <fullName evidence="1">Uncharacterized protein</fullName>
    </submittedName>
</protein>
<comment type="caution">
    <text evidence="1">The sequence shown here is derived from an EMBL/GenBank/DDBJ whole genome shotgun (WGS) entry which is preliminary data.</text>
</comment>